<dbReference type="AlphaFoldDB" id="A0A4Y1ZVT2"/>
<organism evidence="1 2">
    <name type="scientific">Araneus ventricosus</name>
    <name type="common">Orbweaver spider</name>
    <name type="synonym">Epeira ventricosa</name>
    <dbReference type="NCBI Taxonomy" id="182803"/>
    <lineage>
        <taxon>Eukaryota</taxon>
        <taxon>Metazoa</taxon>
        <taxon>Ecdysozoa</taxon>
        <taxon>Arthropoda</taxon>
        <taxon>Chelicerata</taxon>
        <taxon>Arachnida</taxon>
        <taxon>Araneae</taxon>
        <taxon>Araneomorphae</taxon>
        <taxon>Entelegynae</taxon>
        <taxon>Araneoidea</taxon>
        <taxon>Araneidae</taxon>
        <taxon>Araneus</taxon>
    </lineage>
</organism>
<evidence type="ECO:0000313" key="1">
    <source>
        <dbReference type="EMBL" id="GBL69571.1"/>
    </source>
</evidence>
<evidence type="ECO:0000313" key="2">
    <source>
        <dbReference type="Proteomes" id="UP000499080"/>
    </source>
</evidence>
<sequence length="169" mass="19767">MGRYINSNEAVWRILRFPIHDRYTTVVHLSVHLENCRRVYFTSDNAHERATQPQDTTLTAYFKLCQEDTFAETLLYAENPKYYTWNKSKKSFCRRKQCTVFPGHSNVFDSDALRRVYTVHPNNAECFNLSLLLHTIREPTSFTDLKTVGGQVCETYREACIKLGLLEDD</sequence>
<dbReference type="EMBL" id="BGPR01078273">
    <property type="protein sequence ID" value="GBL69571.1"/>
    <property type="molecule type" value="Genomic_DNA"/>
</dbReference>
<accession>A0A4Y1ZVT2</accession>
<keyword evidence="2" id="KW-1185">Reference proteome</keyword>
<dbReference type="OrthoDB" id="6596361at2759"/>
<comment type="caution">
    <text evidence="1">The sequence shown here is derived from an EMBL/GenBank/DDBJ whole genome shotgun (WGS) entry which is preliminary data.</text>
</comment>
<dbReference type="Proteomes" id="UP000499080">
    <property type="component" value="Unassembled WGS sequence"/>
</dbReference>
<protein>
    <submittedName>
        <fullName evidence="1">Uncharacterized protein</fullName>
    </submittedName>
</protein>
<name>A0A4Y1ZVT2_ARAVE</name>
<reference evidence="1 2" key="1">
    <citation type="journal article" date="2019" name="Sci. Rep.">
        <title>Orb-weaving spider Araneus ventricosus genome elucidates the spidroin gene catalogue.</title>
        <authorList>
            <person name="Kono N."/>
            <person name="Nakamura H."/>
            <person name="Ohtoshi R."/>
            <person name="Moran D.A.P."/>
            <person name="Shinohara A."/>
            <person name="Yoshida Y."/>
            <person name="Fujiwara M."/>
            <person name="Mori M."/>
            <person name="Tomita M."/>
            <person name="Arakawa K."/>
        </authorList>
    </citation>
    <scope>NUCLEOTIDE SEQUENCE [LARGE SCALE GENOMIC DNA]</scope>
</reference>
<gene>
    <name evidence="1" type="ORF">AVEN_32799_1</name>
</gene>
<proteinExistence type="predicted"/>